<proteinExistence type="predicted"/>
<keyword evidence="2" id="KW-1185">Reference proteome</keyword>
<dbReference type="EMBL" id="CP144921">
    <property type="protein sequence ID" value="WWA30375.1"/>
    <property type="molecule type" value="Genomic_DNA"/>
</dbReference>
<dbReference type="RefSeq" id="WP_338465132.1">
    <property type="nucleotide sequence ID" value="NZ_CP144921.1"/>
</dbReference>
<name>A0ABZ2CTH3_9BACI</name>
<dbReference type="Proteomes" id="UP001341136">
    <property type="component" value="Chromosome"/>
</dbReference>
<reference evidence="1 2" key="1">
    <citation type="submission" date="2024-01" db="EMBL/GenBank/DDBJ databases">
        <title>Culturomics analysis of mouse respiratory tract.</title>
        <authorList>
            <person name="Phillips A.M."/>
            <person name="Collette N.M."/>
            <person name="Mageeney C.M."/>
            <person name="Sinha A."/>
            <person name="Hern K.E."/>
            <person name="Arkin A.P."/>
            <person name="Williams K.P."/>
            <person name="Branda S."/>
        </authorList>
    </citation>
    <scope>NUCLEOTIDE SEQUENCE [LARGE SCALE GENOMIC DNA]</scope>
    <source>
        <strain evidence="1 2">CP20</strain>
    </source>
</reference>
<gene>
    <name evidence="1" type="ORF">V5G21_00840</name>
</gene>
<organism evidence="1 2">
    <name type="scientific">Shouchella rhizosphaerae</name>
    <dbReference type="NCBI Taxonomy" id="866786"/>
    <lineage>
        <taxon>Bacteria</taxon>
        <taxon>Bacillati</taxon>
        <taxon>Bacillota</taxon>
        <taxon>Bacilli</taxon>
        <taxon>Bacillales</taxon>
        <taxon>Bacillaceae</taxon>
        <taxon>Shouchella</taxon>
    </lineage>
</organism>
<evidence type="ECO:0000313" key="2">
    <source>
        <dbReference type="Proteomes" id="UP001341136"/>
    </source>
</evidence>
<sequence>MIRWEIRRVIRHDVEYLANKVTCNKCGKSAEIKEGDASDIQFKLEEFPTIELGFGYGSKWDMERWSFNLCEECLETFVESFAHKPDGYGEDYY</sequence>
<protein>
    <submittedName>
        <fullName evidence="1">Uncharacterized protein</fullName>
    </submittedName>
</protein>
<evidence type="ECO:0000313" key="1">
    <source>
        <dbReference type="EMBL" id="WWA30375.1"/>
    </source>
</evidence>
<accession>A0ABZ2CTH3</accession>